<dbReference type="EMBL" id="JABSTQ010009208">
    <property type="protein sequence ID" value="KAG0431639.1"/>
    <property type="molecule type" value="Genomic_DNA"/>
</dbReference>
<name>A0AC60QC33_IXOPE</name>
<keyword evidence="2" id="KW-1185">Reference proteome</keyword>
<accession>A0AC60QC33</accession>
<reference evidence="1 2" key="1">
    <citation type="journal article" date="2020" name="Cell">
        <title>Large-Scale Comparative Analyses of Tick Genomes Elucidate Their Genetic Diversity and Vector Capacities.</title>
        <authorList>
            <consortium name="Tick Genome and Microbiome Consortium (TIGMIC)"/>
            <person name="Jia N."/>
            <person name="Wang J."/>
            <person name="Shi W."/>
            <person name="Du L."/>
            <person name="Sun Y."/>
            <person name="Zhan W."/>
            <person name="Jiang J.F."/>
            <person name="Wang Q."/>
            <person name="Zhang B."/>
            <person name="Ji P."/>
            <person name="Bell-Sakyi L."/>
            <person name="Cui X.M."/>
            <person name="Yuan T.T."/>
            <person name="Jiang B.G."/>
            <person name="Yang W.F."/>
            <person name="Lam T.T."/>
            <person name="Chang Q.C."/>
            <person name="Ding S.J."/>
            <person name="Wang X.J."/>
            <person name="Zhu J.G."/>
            <person name="Ruan X.D."/>
            <person name="Zhao L."/>
            <person name="Wei J.T."/>
            <person name="Ye R.Z."/>
            <person name="Que T.C."/>
            <person name="Du C.H."/>
            <person name="Zhou Y.H."/>
            <person name="Cheng J.X."/>
            <person name="Dai P.F."/>
            <person name="Guo W.B."/>
            <person name="Han X.H."/>
            <person name="Huang E.J."/>
            <person name="Li L.F."/>
            <person name="Wei W."/>
            <person name="Gao Y.C."/>
            <person name="Liu J.Z."/>
            <person name="Shao H.Z."/>
            <person name="Wang X."/>
            <person name="Wang C.C."/>
            <person name="Yang T.C."/>
            <person name="Huo Q.B."/>
            <person name="Li W."/>
            <person name="Chen H.Y."/>
            <person name="Chen S.E."/>
            <person name="Zhou L.G."/>
            <person name="Ni X.B."/>
            <person name="Tian J.H."/>
            <person name="Sheng Y."/>
            <person name="Liu T."/>
            <person name="Pan Y.S."/>
            <person name="Xia L.Y."/>
            <person name="Li J."/>
            <person name="Zhao F."/>
            <person name="Cao W.C."/>
        </authorList>
    </citation>
    <scope>NUCLEOTIDE SEQUENCE [LARGE SCALE GENOMIC DNA]</scope>
    <source>
        <strain evidence="1">Iper-2018</strain>
    </source>
</reference>
<organism evidence="1 2">
    <name type="scientific">Ixodes persulcatus</name>
    <name type="common">Taiga tick</name>
    <dbReference type="NCBI Taxonomy" id="34615"/>
    <lineage>
        <taxon>Eukaryota</taxon>
        <taxon>Metazoa</taxon>
        <taxon>Ecdysozoa</taxon>
        <taxon>Arthropoda</taxon>
        <taxon>Chelicerata</taxon>
        <taxon>Arachnida</taxon>
        <taxon>Acari</taxon>
        <taxon>Parasitiformes</taxon>
        <taxon>Ixodida</taxon>
        <taxon>Ixodoidea</taxon>
        <taxon>Ixodidae</taxon>
        <taxon>Ixodinae</taxon>
        <taxon>Ixodes</taxon>
    </lineage>
</organism>
<sequence>MAVTAKSPKARNVSADDKSSQGPSPVVASILTSTAHRAGSQRGSTNIDRQGGAGELPFPNASHRSRGAALSALATMDFKDNKGRHLGSPLLFITGSLSSEKHPGSLSSGVNVFDHRTGSFFIKEDIRLAPPLSREIRNIQNARNVRYTDATRYLSRLAMAISVIDAYMQEITSRFVSTSSPLEAEEAAIALAITSTSTAKSLAIIIDSQVACCSFGKGRLSEFAHRILTTYPSDQLPTVSLIWTPRHDSFSGNELAHASARALTTRAPPPQGNPLLIPASPLIINPTPEQWEAARSSSDPHDQPQLVSRARRAAKATGALD</sequence>
<evidence type="ECO:0000313" key="2">
    <source>
        <dbReference type="Proteomes" id="UP000805193"/>
    </source>
</evidence>
<evidence type="ECO:0000313" key="1">
    <source>
        <dbReference type="EMBL" id="KAG0431639.1"/>
    </source>
</evidence>
<protein>
    <submittedName>
        <fullName evidence="1">Uncharacterized protein</fullName>
    </submittedName>
</protein>
<gene>
    <name evidence="1" type="ORF">HPB47_021579</name>
</gene>
<dbReference type="Proteomes" id="UP000805193">
    <property type="component" value="Unassembled WGS sequence"/>
</dbReference>
<proteinExistence type="predicted"/>
<comment type="caution">
    <text evidence="1">The sequence shown here is derived from an EMBL/GenBank/DDBJ whole genome shotgun (WGS) entry which is preliminary data.</text>
</comment>